<protein>
    <submittedName>
        <fullName evidence="2">Uncharacterized protein</fullName>
    </submittedName>
</protein>
<dbReference type="AlphaFoldDB" id="F8IFY9"/>
<gene>
    <name evidence="2" type="ordered locus">TC41_1007</name>
</gene>
<keyword evidence="1" id="KW-1133">Transmembrane helix</keyword>
<organism evidence="2 3">
    <name type="scientific">Alicyclobacillus acidocaldarius (strain Tc-4-1)</name>
    <name type="common">Bacillus acidocaldarius</name>
    <dbReference type="NCBI Taxonomy" id="1048834"/>
    <lineage>
        <taxon>Bacteria</taxon>
        <taxon>Bacillati</taxon>
        <taxon>Bacillota</taxon>
        <taxon>Bacilli</taxon>
        <taxon>Bacillales</taxon>
        <taxon>Alicyclobacillaceae</taxon>
        <taxon>Alicyclobacillus</taxon>
    </lineage>
</organism>
<dbReference type="KEGG" id="aad:TC41_1007"/>
<keyword evidence="1" id="KW-0472">Membrane</keyword>
<dbReference type="PATRIC" id="fig|1048834.4.peg.962"/>
<dbReference type="EMBL" id="CP002902">
    <property type="protein sequence ID" value="AEJ42960.1"/>
    <property type="molecule type" value="Genomic_DNA"/>
</dbReference>
<feature type="transmembrane region" description="Helical" evidence="1">
    <location>
        <begin position="28"/>
        <end position="46"/>
    </location>
</feature>
<dbReference type="Proteomes" id="UP000000292">
    <property type="component" value="Chromosome"/>
</dbReference>
<sequence>MNLPIRFATIPVVWSDDKQRRRIPLRTFFWVLFWVAVVVVGIETFIPRSI</sequence>
<keyword evidence="1" id="KW-0812">Transmembrane</keyword>
<reference evidence="3" key="2">
    <citation type="submission" date="2011-06" db="EMBL/GenBank/DDBJ databases">
        <title>The complete genome sequence of Alicyclobacillus acidocaldarius sp. Tc-4-1.</title>
        <authorList>
            <person name="Chen Y."/>
            <person name="He Y."/>
            <person name="Dong Z."/>
            <person name="Hu S."/>
        </authorList>
    </citation>
    <scope>NUCLEOTIDE SEQUENCE [LARGE SCALE GENOMIC DNA]</scope>
    <source>
        <strain evidence="3">Tc-4-1</strain>
    </source>
</reference>
<evidence type="ECO:0000256" key="1">
    <source>
        <dbReference type="SAM" id="Phobius"/>
    </source>
</evidence>
<reference evidence="2 3" key="1">
    <citation type="journal article" date="2011" name="J. Bacteriol.">
        <title>Complete Genome Sequence of Alicyclobacillus acidocaldarius Strain Tc-4-1.</title>
        <authorList>
            <person name="Chen Y."/>
            <person name="He Y."/>
            <person name="Zhang B."/>
            <person name="Yang J."/>
            <person name="Li W."/>
            <person name="Dong Z."/>
            <person name="Hu S."/>
        </authorList>
    </citation>
    <scope>NUCLEOTIDE SEQUENCE [LARGE SCALE GENOMIC DNA]</scope>
    <source>
        <strain evidence="2 3">Tc-4-1</strain>
    </source>
</reference>
<accession>F8IFY9</accession>
<evidence type="ECO:0000313" key="3">
    <source>
        <dbReference type="Proteomes" id="UP000000292"/>
    </source>
</evidence>
<evidence type="ECO:0000313" key="2">
    <source>
        <dbReference type="EMBL" id="AEJ42960.1"/>
    </source>
</evidence>
<name>F8IFY9_ALIAT</name>
<dbReference type="HOGENOM" id="CLU_3113797_0_0_9"/>
<proteinExistence type="predicted"/>
<dbReference type="STRING" id="1048834.TC41_1007"/>